<evidence type="ECO:0000313" key="5">
    <source>
        <dbReference type="Proteomes" id="UP000295444"/>
    </source>
</evidence>
<dbReference type="Proteomes" id="UP000295444">
    <property type="component" value="Unassembled WGS sequence"/>
</dbReference>
<dbReference type="SUPFAM" id="SSF51735">
    <property type="entry name" value="NAD(P)-binding Rossmann-fold domains"/>
    <property type="match status" value="1"/>
</dbReference>
<dbReference type="EMBL" id="SNXZ01000002">
    <property type="protein sequence ID" value="TDQ00171.1"/>
    <property type="molecule type" value="Genomic_DNA"/>
</dbReference>
<dbReference type="Pfam" id="PF00106">
    <property type="entry name" value="adh_short"/>
    <property type="match status" value="1"/>
</dbReference>
<gene>
    <name evidence="4" type="ORF">EV186_10232</name>
</gene>
<dbReference type="Gene3D" id="3.40.50.720">
    <property type="entry name" value="NAD(P)-binding Rossmann-like Domain"/>
    <property type="match status" value="1"/>
</dbReference>
<reference evidence="4 5" key="1">
    <citation type="submission" date="2019-03" db="EMBL/GenBank/DDBJ databases">
        <title>Genomic Encyclopedia of Type Strains, Phase IV (KMG-IV): sequencing the most valuable type-strain genomes for metagenomic binning, comparative biology and taxonomic classification.</title>
        <authorList>
            <person name="Goeker M."/>
        </authorList>
    </citation>
    <scope>NUCLEOTIDE SEQUENCE [LARGE SCALE GENOMIC DNA]</scope>
    <source>
        <strain evidence="4 5">DSM 45361</strain>
    </source>
</reference>
<keyword evidence="2" id="KW-0560">Oxidoreductase</keyword>
<protein>
    <recommendedName>
        <fullName evidence="3">Probable oxidoreductase</fullName>
    </recommendedName>
</protein>
<evidence type="ECO:0000256" key="2">
    <source>
        <dbReference type="ARBA" id="ARBA00023002"/>
    </source>
</evidence>
<comment type="similarity">
    <text evidence="1">Belongs to the short-chain dehydrogenases/reductases (SDR) family.</text>
</comment>
<dbReference type="NCBIfam" id="NF004845">
    <property type="entry name" value="PRK06196.1"/>
    <property type="match status" value="1"/>
</dbReference>
<sequence>MTRRTAQQKIGSGFGVDSTAAEVLKDIDLDGKLALVTGGYSGIGLETTRALVGAGARVVVPARRPEAAREALAGIDRTEVAALDLADLDSVRAFADGFLDSGRTLDMVINSAAVMACPETRVGPGWELQFATNHLGHYALVNRLWPAIEPGGARVVAVSSGGHWRTGIRWEDPFFKTGYEKWTAYGQAKTANVLFAVHLDALAQDRGVRAFALNPGGIMTPLQRHLTREEMIERGWFDADGNALMHFKTPEQGAATQVWAATSPQLAGKGGTYLEDCDVAEVATGDAPGGVRDYAIDPDQAARLWAFSAELTGVNAFA</sequence>
<evidence type="ECO:0000313" key="4">
    <source>
        <dbReference type="EMBL" id="TDQ00171.1"/>
    </source>
</evidence>
<evidence type="ECO:0000256" key="3">
    <source>
        <dbReference type="ARBA" id="ARBA00071493"/>
    </source>
</evidence>
<dbReference type="PANTHER" id="PTHR24320">
    <property type="entry name" value="RETINOL DEHYDROGENASE"/>
    <property type="match status" value="1"/>
</dbReference>
<dbReference type="InterPro" id="IPR002347">
    <property type="entry name" value="SDR_fam"/>
</dbReference>
<dbReference type="PRINTS" id="PR00081">
    <property type="entry name" value="GDHRDH"/>
</dbReference>
<name>A0A4V3CZL5_LABRH</name>
<organism evidence="4 5">
    <name type="scientific">Labedaea rhizosphaerae</name>
    <dbReference type="NCBI Taxonomy" id="598644"/>
    <lineage>
        <taxon>Bacteria</taxon>
        <taxon>Bacillati</taxon>
        <taxon>Actinomycetota</taxon>
        <taxon>Actinomycetes</taxon>
        <taxon>Pseudonocardiales</taxon>
        <taxon>Pseudonocardiaceae</taxon>
        <taxon>Labedaea</taxon>
    </lineage>
</organism>
<dbReference type="GO" id="GO:0016491">
    <property type="term" value="F:oxidoreductase activity"/>
    <property type="evidence" value="ECO:0007669"/>
    <property type="project" value="UniProtKB-KW"/>
</dbReference>
<evidence type="ECO:0000256" key="1">
    <source>
        <dbReference type="ARBA" id="ARBA00006484"/>
    </source>
</evidence>
<comment type="caution">
    <text evidence="4">The sequence shown here is derived from an EMBL/GenBank/DDBJ whole genome shotgun (WGS) entry which is preliminary data.</text>
</comment>
<accession>A0A4V3CZL5</accession>
<dbReference type="PANTHER" id="PTHR24320:SF148">
    <property type="entry name" value="NAD(P)-BINDING ROSSMANN-FOLD SUPERFAMILY PROTEIN"/>
    <property type="match status" value="1"/>
</dbReference>
<dbReference type="InterPro" id="IPR036291">
    <property type="entry name" value="NAD(P)-bd_dom_sf"/>
</dbReference>
<dbReference type="OrthoDB" id="4577644at2"/>
<keyword evidence="5" id="KW-1185">Reference proteome</keyword>
<dbReference type="RefSeq" id="WP_133848921.1">
    <property type="nucleotide sequence ID" value="NZ_SNXZ01000002.1"/>
</dbReference>
<dbReference type="FunFam" id="3.40.50.720:FF:000594">
    <property type="entry name" value="Short-chain oxidoreductase"/>
    <property type="match status" value="1"/>
</dbReference>
<proteinExistence type="inferred from homology"/>
<dbReference type="AlphaFoldDB" id="A0A4V3CZL5"/>